<evidence type="ECO:0000256" key="2">
    <source>
        <dbReference type="SAM" id="MobiDB-lite"/>
    </source>
</evidence>
<gene>
    <name evidence="3" type="ORF">KAOT1_20282</name>
</gene>
<evidence type="ECO:0000256" key="1">
    <source>
        <dbReference type="ARBA" id="ARBA00022737"/>
    </source>
</evidence>
<dbReference type="InterPro" id="IPR003409">
    <property type="entry name" value="MORN"/>
</dbReference>
<feature type="region of interest" description="Disordered" evidence="2">
    <location>
        <begin position="451"/>
        <end position="473"/>
    </location>
</feature>
<dbReference type="RefSeq" id="WP_007096585.1">
    <property type="nucleotide sequence ID" value="NZ_CP142125.1"/>
</dbReference>
<evidence type="ECO:0000313" key="4">
    <source>
        <dbReference type="Proteomes" id="UP000002945"/>
    </source>
</evidence>
<dbReference type="EMBL" id="ABIB01000002">
    <property type="protein sequence ID" value="EDP97537.1"/>
    <property type="molecule type" value="Genomic_DNA"/>
</dbReference>
<evidence type="ECO:0000313" key="3">
    <source>
        <dbReference type="EMBL" id="EDP97537.1"/>
    </source>
</evidence>
<feature type="compositionally biased region" description="Low complexity" evidence="2">
    <location>
        <begin position="456"/>
        <end position="473"/>
    </location>
</feature>
<dbReference type="PANTHER" id="PTHR23084">
    <property type="entry name" value="PHOSPHATIDYLINOSITOL-4-PHOSPHATE 5-KINASE RELATED"/>
    <property type="match status" value="1"/>
</dbReference>
<accession>A9DPW2</accession>
<dbReference type="OrthoDB" id="1452958at2"/>
<dbReference type="eggNOG" id="COG4642">
    <property type="taxonomic scope" value="Bacteria"/>
</dbReference>
<dbReference type="STRING" id="391587.KAOT1_20282"/>
<sequence length="699" mass="80142">MKNLVLPLLFCFICQWTLAQKIDMDNAPRNPIGFKHKKEHFFLRGDIYASSGKIFDKKGNLVYNYGTRYYYNSNGRITGNNYDDKFEYDSRGNITKFQYKSGSTSNYTFNNKDLLVYEKTSYGDEKTYTYDSNDRVIKAVIKKKGKKDQERFFSYVKKGDSLVVDMSYIYANGRKGFKGKSYYLNGFLVKEEVSSGTYRYIVEVDDKRNKIDFYDADRADAKHFETFNRYYSDINKPQKIEYGYHKLTSSSKKGGAVYINGKRATDIAISKGVKPNEKVVYDGLTQTYYAVKNIIPENHTIDTRIPVTNVLMKGQPYMNYVHDGKFINYVHGYNRVKSRDFSFLGPHMIDYRVDKSLGRTYIIYNYKNIKDQKLKRMELLSPDATSIFYIRELDKENFFIVDKGKHIDYKNARFEYLDNGDPVIFVNEKPTYVLLGFRMAKNNEVLKGKHYSGELDNNQTTSTNTDTTTTTTNDSSGYNCVKGDCKEGWGRVKIGEIVTDATFKNGAIEGVAYITYPEDSYFHGQYKNNRRHGIGYYQWSSGNSYVGGWKDGKQHGLGYTMNKENKIITAGLYENGKLIQEAGVNYKSGKKTGNCTGDCVDGFGKYNYSNGDVYLGFFKGGKRFGVGTYLWKNKSVYTGAYTADGKRNGYGMYTYVDRSVFKGMFVNDRIDGLGVMKYNSSGNVVQGVFNNKGSKVKDY</sequence>
<dbReference type="PANTHER" id="PTHR23084:SF263">
    <property type="entry name" value="MORN REPEAT-CONTAINING PROTEIN 1"/>
    <property type="match status" value="1"/>
</dbReference>
<name>A9DPW2_9FLAO</name>
<comment type="caution">
    <text evidence="3">The sequence shown here is derived from an EMBL/GenBank/DDBJ whole genome shotgun (WGS) entry which is preliminary data.</text>
</comment>
<keyword evidence="1" id="KW-0677">Repeat</keyword>
<dbReference type="Proteomes" id="UP000002945">
    <property type="component" value="Unassembled WGS sequence"/>
</dbReference>
<reference evidence="3 4" key="1">
    <citation type="journal article" date="2011" name="J. Bacteriol.">
        <title>Genome sequence of the algicidal bacterium Kordia algicida OT-1.</title>
        <authorList>
            <person name="Lee H.S."/>
            <person name="Kang S.G."/>
            <person name="Kwon K.K."/>
            <person name="Lee J.H."/>
            <person name="Kim S.J."/>
        </authorList>
    </citation>
    <scope>NUCLEOTIDE SEQUENCE [LARGE SCALE GENOMIC DNA]</scope>
    <source>
        <strain evidence="3 4">OT-1</strain>
    </source>
</reference>
<dbReference type="SUPFAM" id="SSF82185">
    <property type="entry name" value="Histone H3 K4-specific methyltransferase SET7/9 N-terminal domain"/>
    <property type="match status" value="2"/>
</dbReference>
<dbReference type="eggNOG" id="COG3209">
    <property type="taxonomic scope" value="Bacteria"/>
</dbReference>
<dbReference type="SMART" id="SM00698">
    <property type="entry name" value="MORN"/>
    <property type="match status" value="5"/>
</dbReference>
<organism evidence="3 4">
    <name type="scientific">Kordia algicida OT-1</name>
    <dbReference type="NCBI Taxonomy" id="391587"/>
    <lineage>
        <taxon>Bacteria</taxon>
        <taxon>Pseudomonadati</taxon>
        <taxon>Bacteroidota</taxon>
        <taxon>Flavobacteriia</taxon>
        <taxon>Flavobacteriales</taxon>
        <taxon>Flavobacteriaceae</taxon>
        <taxon>Kordia</taxon>
    </lineage>
</organism>
<dbReference type="Gene3D" id="2.20.110.10">
    <property type="entry name" value="Histone H3 K4-specific methyltransferase SET7/9 N-terminal domain"/>
    <property type="match status" value="2"/>
</dbReference>
<protein>
    <submittedName>
        <fullName evidence="3">MORN motif</fullName>
    </submittedName>
</protein>
<dbReference type="HOGENOM" id="CLU_402187_0_0_10"/>
<dbReference type="Pfam" id="PF02493">
    <property type="entry name" value="MORN"/>
    <property type="match status" value="6"/>
</dbReference>
<proteinExistence type="predicted"/>
<dbReference type="AlphaFoldDB" id="A9DPW2"/>
<keyword evidence="4" id="KW-1185">Reference proteome</keyword>